<feature type="compositionally biased region" description="Basic and acidic residues" evidence="1">
    <location>
        <begin position="53"/>
        <end position="63"/>
    </location>
</feature>
<dbReference type="EMBL" id="AZHC01000003">
    <property type="protein sequence ID" value="OAA49484.1"/>
    <property type="molecule type" value="Genomic_DNA"/>
</dbReference>
<protein>
    <submittedName>
        <fullName evidence="2">Uncharacterized protein</fullName>
    </submittedName>
</protein>
<reference evidence="2 3" key="1">
    <citation type="journal article" date="2016" name="Genome Biol. Evol.">
        <title>Divergent and convergent evolution of fungal pathogenicity.</title>
        <authorList>
            <person name="Shang Y."/>
            <person name="Xiao G."/>
            <person name="Zheng P."/>
            <person name="Cen K."/>
            <person name="Zhan S."/>
            <person name="Wang C."/>
        </authorList>
    </citation>
    <scope>NUCLEOTIDE SEQUENCE [LARGE SCALE GENOMIC DNA]</scope>
    <source>
        <strain evidence="2 3">RCEF 4871</strain>
    </source>
</reference>
<dbReference type="Proteomes" id="UP000243498">
    <property type="component" value="Unassembled WGS sequence"/>
</dbReference>
<evidence type="ECO:0000313" key="3">
    <source>
        <dbReference type="Proteomes" id="UP000243498"/>
    </source>
</evidence>
<feature type="region of interest" description="Disordered" evidence="1">
    <location>
        <begin position="36"/>
        <end position="63"/>
    </location>
</feature>
<dbReference type="AlphaFoldDB" id="A0A162KDD3"/>
<proteinExistence type="predicted"/>
<sequence>MFNAFVKAVGDAQMDVKEFTELMRDETSKQVFAQVQKSRQDNPLGIKPWRHKDHPDWFRMDKD</sequence>
<dbReference type="OrthoDB" id="5326237at2759"/>
<organism evidence="2 3">
    <name type="scientific">Metarhizium rileyi (strain RCEF 4871)</name>
    <name type="common">Nomuraea rileyi</name>
    <dbReference type="NCBI Taxonomy" id="1649241"/>
    <lineage>
        <taxon>Eukaryota</taxon>
        <taxon>Fungi</taxon>
        <taxon>Dikarya</taxon>
        <taxon>Ascomycota</taxon>
        <taxon>Pezizomycotina</taxon>
        <taxon>Sordariomycetes</taxon>
        <taxon>Hypocreomycetidae</taxon>
        <taxon>Hypocreales</taxon>
        <taxon>Clavicipitaceae</taxon>
        <taxon>Metarhizium</taxon>
    </lineage>
</organism>
<evidence type="ECO:0000313" key="2">
    <source>
        <dbReference type="EMBL" id="OAA49484.1"/>
    </source>
</evidence>
<accession>A0A162KDD3</accession>
<gene>
    <name evidence="2" type="ORF">NOR_01407</name>
</gene>
<comment type="caution">
    <text evidence="2">The sequence shown here is derived from an EMBL/GenBank/DDBJ whole genome shotgun (WGS) entry which is preliminary data.</text>
</comment>
<name>A0A162KDD3_METRR</name>
<dbReference type="STRING" id="1081105.A0A162KDD3"/>
<dbReference type="OMA" id="GIKPWRH"/>
<keyword evidence="3" id="KW-1185">Reference proteome</keyword>
<evidence type="ECO:0000256" key="1">
    <source>
        <dbReference type="SAM" id="MobiDB-lite"/>
    </source>
</evidence>